<reference evidence="3 4" key="1">
    <citation type="submission" date="2019-08" db="EMBL/GenBank/DDBJ databases">
        <title>Lentzea from Indian Himalayas.</title>
        <authorList>
            <person name="Mandal S."/>
            <person name="Mallick Gupta A."/>
            <person name="Maiti P.K."/>
            <person name="Sarkar J."/>
            <person name="Mandal S."/>
        </authorList>
    </citation>
    <scope>NUCLEOTIDE SEQUENCE [LARGE SCALE GENOMIC DNA]</scope>
    <source>
        <strain evidence="3 4">PSKA42</strain>
    </source>
</reference>
<protein>
    <submittedName>
        <fullName evidence="3">Tetratricopeptide repeat protein</fullName>
    </submittedName>
</protein>
<dbReference type="Pfam" id="PF00931">
    <property type="entry name" value="NB-ARC"/>
    <property type="match status" value="1"/>
</dbReference>
<dbReference type="InterPro" id="IPR002182">
    <property type="entry name" value="NB-ARC"/>
</dbReference>
<dbReference type="PANTHER" id="PTHR47691">
    <property type="entry name" value="REGULATOR-RELATED"/>
    <property type="match status" value="1"/>
</dbReference>
<gene>
    <name evidence="3" type="ORF">FXN61_31230</name>
</gene>
<proteinExistence type="predicted"/>
<feature type="repeat" description="TPR" evidence="1">
    <location>
        <begin position="641"/>
        <end position="674"/>
    </location>
</feature>
<dbReference type="InterPro" id="IPR027417">
    <property type="entry name" value="P-loop_NTPase"/>
</dbReference>
<keyword evidence="4" id="KW-1185">Reference proteome</keyword>
<dbReference type="EMBL" id="VSRL01000149">
    <property type="protein sequence ID" value="NKE61017.1"/>
    <property type="molecule type" value="Genomic_DNA"/>
</dbReference>
<evidence type="ECO:0000313" key="4">
    <source>
        <dbReference type="Proteomes" id="UP001515943"/>
    </source>
</evidence>
<dbReference type="Gene3D" id="1.25.40.10">
    <property type="entry name" value="Tetratricopeptide repeat domain"/>
    <property type="match status" value="2"/>
</dbReference>
<evidence type="ECO:0000259" key="2">
    <source>
        <dbReference type="Pfam" id="PF00931"/>
    </source>
</evidence>
<dbReference type="InterPro" id="IPR011990">
    <property type="entry name" value="TPR-like_helical_dom_sf"/>
</dbReference>
<feature type="repeat" description="TPR" evidence="1">
    <location>
        <begin position="521"/>
        <end position="554"/>
    </location>
</feature>
<dbReference type="PANTHER" id="PTHR47691:SF3">
    <property type="entry name" value="HTH-TYPE TRANSCRIPTIONAL REGULATOR RV0890C-RELATED"/>
    <property type="match status" value="1"/>
</dbReference>
<dbReference type="PROSITE" id="PS50005">
    <property type="entry name" value="TPR"/>
    <property type="match status" value="2"/>
</dbReference>
<sequence length="806" mass="87474">MVSGDRPDRSASLYFCCFRPVSIGRHYGVVVVSSKVSSKVSGKVSGSVPGVVVQAHTISGDVQFQGGRESERVMPRQLPAAVPHLFTGRQSELRALTTALDSAQITVIRGVGGVGKTWLALQWAHRNIERFPDGQLFVNLRGFSPDGKPASPGTVLHGFLKALQVAPSALPEDLDAKAGLYRSVMAERRMLVVLDNAADAAQVAPLLPGGANCSVIVTSRRDLSGLVTAHGARSVPLDVLDRVSALQLLASHLGPRRLAAEPEAIKELLRCSAGLPLALGIVAARASTNPRFPLALLADELHDTTTRLDGLDTGDTDSSLRAVLSWSHAGLSDDAAHLFGLLGAVPGPDIAVTSVFSLDSQPAARIRLLLRELEAAHLVLQHEPGRYKMHDLVRLYAREQSAALDLRPALTRLFEHYLTTAACAVRVHYPHGRHSNPIEETRPVQDISDPRTATAWIEAERQNLVAIARFAAEHGCPILPNRLSTTMWAYLLNHSHHHDALSMHTYALRASWRAGDRAGECRAFINLGTVYERLRRYPEASGHLERGLELSREIGDRAEEGRALSNLGIVFWLTGDYVGAVDRLEAALALSREFADPSLESYALCKLGFVYRSLNRVDDAVSCLRAALAMTRHIGDRVDEAFALSDLGACYVLLDRPDEAFSSLQQALALSRELGDRAVEALTLTFLGAHYARTKCYPDALAALNRSAAVSRRLGDKCLEAKAFNELGEVYSALGDDVRAIGCHCFAIVRAKSIGDAYQLGRAHEWLARAHERCGSRGDADHHRREAAEAFRLLTLPAGAVVQTML</sequence>
<accession>A0ABX1FQH4</accession>
<keyword evidence="1" id="KW-0802">TPR repeat</keyword>
<dbReference type="Gene3D" id="3.40.50.300">
    <property type="entry name" value="P-loop containing nucleotide triphosphate hydrolases"/>
    <property type="match status" value="1"/>
</dbReference>
<dbReference type="SMART" id="SM00028">
    <property type="entry name" value="TPR"/>
    <property type="match status" value="6"/>
</dbReference>
<dbReference type="Proteomes" id="UP001515943">
    <property type="component" value="Unassembled WGS sequence"/>
</dbReference>
<organism evidence="3 4">
    <name type="scientific">Lentzea indica</name>
    <dbReference type="NCBI Taxonomy" id="2604800"/>
    <lineage>
        <taxon>Bacteria</taxon>
        <taxon>Bacillati</taxon>
        <taxon>Actinomycetota</taxon>
        <taxon>Actinomycetes</taxon>
        <taxon>Pseudonocardiales</taxon>
        <taxon>Pseudonocardiaceae</taxon>
        <taxon>Lentzea</taxon>
    </lineage>
</organism>
<dbReference type="InterPro" id="IPR019734">
    <property type="entry name" value="TPR_rpt"/>
</dbReference>
<dbReference type="Pfam" id="PF13424">
    <property type="entry name" value="TPR_12"/>
    <property type="match status" value="2"/>
</dbReference>
<dbReference type="SUPFAM" id="SSF48452">
    <property type="entry name" value="TPR-like"/>
    <property type="match status" value="2"/>
</dbReference>
<dbReference type="SUPFAM" id="SSF52540">
    <property type="entry name" value="P-loop containing nucleoside triphosphate hydrolases"/>
    <property type="match status" value="1"/>
</dbReference>
<comment type="caution">
    <text evidence="3">The sequence shown here is derived from an EMBL/GenBank/DDBJ whole genome shotgun (WGS) entry which is preliminary data.</text>
</comment>
<evidence type="ECO:0000313" key="3">
    <source>
        <dbReference type="EMBL" id="NKE61017.1"/>
    </source>
</evidence>
<feature type="domain" description="NB-ARC" evidence="2">
    <location>
        <begin position="98"/>
        <end position="254"/>
    </location>
</feature>
<evidence type="ECO:0000256" key="1">
    <source>
        <dbReference type="PROSITE-ProRule" id="PRU00339"/>
    </source>
</evidence>
<dbReference type="PRINTS" id="PR00364">
    <property type="entry name" value="DISEASERSIST"/>
</dbReference>
<name>A0ABX1FQH4_9PSEU</name>